<proteinExistence type="predicted"/>
<dbReference type="EMBL" id="JACGWN010000006">
    <property type="protein sequence ID" value="KAL0447443.1"/>
    <property type="molecule type" value="Genomic_DNA"/>
</dbReference>
<gene>
    <name evidence="1" type="ORF">Slati_1872200</name>
</gene>
<reference evidence="1" key="2">
    <citation type="journal article" date="2024" name="Plant">
        <title>Genomic evolution and insights into agronomic trait innovations of Sesamum species.</title>
        <authorList>
            <person name="Miao H."/>
            <person name="Wang L."/>
            <person name="Qu L."/>
            <person name="Liu H."/>
            <person name="Sun Y."/>
            <person name="Le M."/>
            <person name="Wang Q."/>
            <person name="Wei S."/>
            <person name="Zheng Y."/>
            <person name="Lin W."/>
            <person name="Duan Y."/>
            <person name="Cao H."/>
            <person name="Xiong S."/>
            <person name="Wang X."/>
            <person name="Wei L."/>
            <person name="Li C."/>
            <person name="Ma Q."/>
            <person name="Ju M."/>
            <person name="Zhao R."/>
            <person name="Li G."/>
            <person name="Mu C."/>
            <person name="Tian Q."/>
            <person name="Mei H."/>
            <person name="Zhang T."/>
            <person name="Gao T."/>
            <person name="Zhang H."/>
        </authorList>
    </citation>
    <scope>NUCLEOTIDE SEQUENCE</scope>
    <source>
        <strain evidence="1">KEN1</strain>
    </source>
</reference>
<organism evidence="1">
    <name type="scientific">Sesamum latifolium</name>
    <dbReference type="NCBI Taxonomy" id="2727402"/>
    <lineage>
        <taxon>Eukaryota</taxon>
        <taxon>Viridiplantae</taxon>
        <taxon>Streptophyta</taxon>
        <taxon>Embryophyta</taxon>
        <taxon>Tracheophyta</taxon>
        <taxon>Spermatophyta</taxon>
        <taxon>Magnoliopsida</taxon>
        <taxon>eudicotyledons</taxon>
        <taxon>Gunneridae</taxon>
        <taxon>Pentapetalae</taxon>
        <taxon>asterids</taxon>
        <taxon>lamiids</taxon>
        <taxon>Lamiales</taxon>
        <taxon>Pedaliaceae</taxon>
        <taxon>Sesamum</taxon>
    </lineage>
</organism>
<comment type="caution">
    <text evidence="1">The sequence shown here is derived from an EMBL/GenBank/DDBJ whole genome shotgun (WGS) entry which is preliminary data.</text>
</comment>
<sequence length="65" mass="7453">MAAPNVPAVAREDDDNNAPFEPPLLQACYFYTYTWSRQCDKAFIRGLYHQAVRGHRQAGRTPKEI</sequence>
<evidence type="ECO:0000313" key="1">
    <source>
        <dbReference type="EMBL" id="KAL0447443.1"/>
    </source>
</evidence>
<reference evidence="1" key="1">
    <citation type="submission" date="2020-06" db="EMBL/GenBank/DDBJ databases">
        <authorList>
            <person name="Li T."/>
            <person name="Hu X."/>
            <person name="Zhang T."/>
            <person name="Song X."/>
            <person name="Zhang H."/>
            <person name="Dai N."/>
            <person name="Sheng W."/>
            <person name="Hou X."/>
            <person name="Wei L."/>
        </authorList>
    </citation>
    <scope>NUCLEOTIDE SEQUENCE</scope>
    <source>
        <strain evidence="1">KEN1</strain>
        <tissue evidence="1">Leaf</tissue>
    </source>
</reference>
<dbReference type="AlphaFoldDB" id="A0AAW2X1A1"/>
<name>A0AAW2X1A1_9LAMI</name>
<protein>
    <submittedName>
        <fullName evidence="1">Uncharacterized protein</fullName>
    </submittedName>
</protein>
<accession>A0AAW2X1A1</accession>